<organism evidence="1 2">
    <name type="scientific">Sulfurimonas gotlandica (strain DSM 19862 / JCM 16533 / GD1)</name>
    <dbReference type="NCBI Taxonomy" id="929558"/>
    <lineage>
        <taxon>Bacteria</taxon>
        <taxon>Pseudomonadati</taxon>
        <taxon>Campylobacterota</taxon>
        <taxon>Epsilonproteobacteria</taxon>
        <taxon>Campylobacterales</taxon>
        <taxon>Sulfurimonadaceae</taxon>
        <taxon>Sulfurimonas</taxon>
    </lineage>
</organism>
<dbReference type="RefSeq" id="WP_008336655.1">
    <property type="nucleotide sequence ID" value="NZ_AFRZ01000001.1"/>
</dbReference>
<gene>
    <name evidence="1" type="ORF">SMGD1_1119</name>
</gene>
<accession>H1FYU8</accession>
<proteinExistence type="predicted"/>
<dbReference type="STRING" id="929558.SMGD1_1119"/>
<dbReference type="HOGENOM" id="CLU_200608_0_0_7"/>
<dbReference type="AlphaFoldDB" id="B6BGL5"/>
<dbReference type="PATRIC" id="fig|929558.5.peg.1113"/>
<comment type="caution">
    <text evidence="1">The sequence shown here is derived from an EMBL/GenBank/DDBJ whole genome shotgun (WGS) entry which is preliminary data.</text>
</comment>
<accession>B6BGL5</accession>
<name>B6BGL5_SULGG</name>
<protein>
    <submittedName>
        <fullName evidence="1">Uncharacterized protein</fullName>
    </submittedName>
</protein>
<keyword evidence="2" id="KW-1185">Reference proteome</keyword>
<reference evidence="1 2" key="1">
    <citation type="journal article" date="2012" name="Proc. Natl. Acad. Sci. U.S.A.">
        <title>Genome and physiology of a model Epsilonproteobacterium responsible for sulfide detoxification in marine oxygen depletion zones.</title>
        <authorList>
            <person name="Grote J."/>
            <person name="Schott T."/>
            <person name="Bruckner C.G."/>
            <person name="Glockner F.O."/>
            <person name="Jost G."/>
            <person name="Teeling H."/>
            <person name="Labrenz M."/>
            <person name="Jurgens K."/>
        </authorList>
    </citation>
    <scope>NUCLEOTIDE SEQUENCE [LARGE SCALE GENOMIC DNA]</scope>
    <source>
        <strain evidence="1 2">GD1</strain>
    </source>
</reference>
<evidence type="ECO:0000313" key="1">
    <source>
        <dbReference type="EMBL" id="EHP29643.1"/>
    </source>
</evidence>
<dbReference type="EMBL" id="AFRZ01000001">
    <property type="protein sequence ID" value="EHP29643.1"/>
    <property type="molecule type" value="Genomic_DNA"/>
</dbReference>
<sequence>MNDTVEELESELQEVLLNIDNIAAQVVEKKLDAYEGFMKSEKWKNRVVEIGYALKEKGIDITTRTE</sequence>
<dbReference type="OrthoDB" id="5334971at2"/>
<dbReference type="Proteomes" id="UP000006431">
    <property type="component" value="Unassembled WGS sequence"/>
</dbReference>
<evidence type="ECO:0000313" key="2">
    <source>
        <dbReference type="Proteomes" id="UP000006431"/>
    </source>
</evidence>